<dbReference type="EMBL" id="JAVREY010000047">
    <property type="protein sequence ID" value="MDT0467055.1"/>
    <property type="molecule type" value="Genomic_DNA"/>
</dbReference>
<gene>
    <name evidence="3" type="ORF">RM764_29295</name>
</gene>
<reference evidence="4" key="1">
    <citation type="submission" date="2023-07" db="EMBL/GenBank/DDBJ databases">
        <title>30 novel species of actinomycetes from the DSMZ collection.</title>
        <authorList>
            <person name="Nouioui I."/>
        </authorList>
    </citation>
    <scope>NUCLEOTIDE SEQUENCE [LARGE SCALE GENOMIC DNA]</scope>
    <source>
        <strain evidence="4">DSM 41699</strain>
    </source>
</reference>
<evidence type="ECO:0000259" key="2">
    <source>
        <dbReference type="Pfam" id="PF14020"/>
    </source>
</evidence>
<dbReference type="Proteomes" id="UP001183809">
    <property type="component" value="Unassembled WGS sequence"/>
</dbReference>
<accession>A0ABU2U1T1</accession>
<evidence type="ECO:0000313" key="4">
    <source>
        <dbReference type="Proteomes" id="UP001183809"/>
    </source>
</evidence>
<organism evidence="3 4">
    <name type="scientific">Streptomyces gibsoniae</name>
    <dbReference type="NCBI Taxonomy" id="3075529"/>
    <lineage>
        <taxon>Bacteria</taxon>
        <taxon>Bacillati</taxon>
        <taxon>Actinomycetota</taxon>
        <taxon>Actinomycetes</taxon>
        <taxon>Kitasatosporales</taxon>
        <taxon>Streptomycetaceae</taxon>
        <taxon>Streptomyces</taxon>
    </lineage>
</organism>
<keyword evidence="4" id="KW-1185">Reference proteome</keyword>
<feature type="domain" description="DUF4236" evidence="2">
    <location>
        <begin position="3"/>
        <end position="56"/>
    </location>
</feature>
<dbReference type="RefSeq" id="WP_311698518.1">
    <property type="nucleotide sequence ID" value="NZ_JAVREY010000047.1"/>
</dbReference>
<proteinExistence type="predicted"/>
<sequence>MGFSYRKSLKAGPIRVTASKSGISYSAGVKGARVTKRADGRVQTTVSAPGTGMRYTTSSGRPAGRQAGRTAVRQAPPNGGPYTVLGEHYAWAGEPARFKGFAFRRVTLYPDRVEIRRLVARTVIPARDIVEVRAGAPSLSTHAYLWFVVPGELHGYTSGRHVIMFNALRPGHRRTWRRLVEALGQR</sequence>
<name>A0ABU2U1T1_9ACTN</name>
<feature type="compositionally biased region" description="Polar residues" evidence="1">
    <location>
        <begin position="45"/>
        <end position="60"/>
    </location>
</feature>
<dbReference type="InterPro" id="IPR025330">
    <property type="entry name" value="DUF4236"/>
</dbReference>
<dbReference type="Pfam" id="PF14020">
    <property type="entry name" value="DUF4236"/>
    <property type="match status" value="1"/>
</dbReference>
<comment type="caution">
    <text evidence="3">The sequence shown here is derived from an EMBL/GenBank/DDBJ whole genome shotgun (WGS) entry which is preliminary data.</text>
</comment>
<protein>
    <submittedName>
        <fullName evidence="3">DUF4236 domain-containing protein</fullName>
    </submittedName>
</protein>
<evidence type="ECO:0000256" key="1">
    <source>
        <dbReference type="SAM" id="MobiDB-lite"/>
    </source>
</evidence>
<feature type="region of interest" description="Disordered" evidence="1">
    <location>
        <begin position="45"/>
        <end position="78"/>
    </location>
</feature>
<evidence type="ECO:0000313" key="3">
    <source>
        <dbReference type="EMBL" id="MDT0467055.1"/>
    </source>
</evidence>